<accession>M4V7I4</accession>
<evidence type="ECO:0000256" key="2">
    <source>
        <dbReference type="ARBA" id="ARBA00001947"/>
    </source>
</evidence>
<dbReference type="Gene3D" id="3.30.2010.30">
    <property type="match status" value="1"/>
</dbReference>
<dbReference type="SUPFAM" id="SSF55486">
    <property type="entry name" value="Metalloproteases ('zincins'), catalytic domain"/>
    <property type="match status" value="1"/>
</dbReference>
<keyword evidence="8" id="KW-0479">Metal-binding</keyword>
<dbReference type="FunFam" id="3.30.2010.30:FF:000002">
    <property type="entry name" value="Putative aminopeptidase N"/>
    <property type="match status" value="1"/>
</dbReference>
<keyword evidence="19" id="KW-1185">Reference proteome</keyword>
<dbReference type="InterPro" id="IPR014782">
    <property type="entry name" value="Peptidase_M1_dom"/>
</dbReference>
<dbReference type="GO" id="GO:0008270">
    <property type="term" value="F:zinc ion binding"/>
    <property type="evidence" value="ECO:0007669"/>
    <property type="project" value="InterPro"/>
</dbReference>
<dbReference type="InterPro" id="IPR024601">
    <property type="entry name" value="Peptidase_M1_pepN_C"/>
</dbReference>
<feature type="domain" description="Peptidase M1 membrane alanine aminopeptidase" evidence="14">
    <location>
        <begin position="231"/>
        <end position="441"/>
    </location>
</feature>
<dbReference type="GO" id="GO:0016285">
    <property type="term" value="F:alanyl aminopeptidase activity"/>
    <property type="evidence" value="ECO:0007669"/>
    <property type="project" value="UniProtKB-EC"/>
</dbReference>
<dbReference type="KEGG" id="bex:A11Q_952"/>
<dbReference type="InterPro" id="IPR042097">
    <property type="entry name" value="Aminopeptidase_N-like_N_sf"/>
</dbReference>
<evidence type="ECO:0000256" key="8">
    <source>
        <dbReference type="ARBA" id="ARBA00022723"/>
    </source>
</evidence>
<dbReference type="InterPro" id="IPR027268">
    <property type="entry name" value="Peptidase_M4/M1_CTD_sf"/>
</dbReference>
<evidence type="ECO:0000259" key="14">
    <source>
        <dbReference type="Pfam" id="PF01433"/>
    </source>
</evidence>
<dbReference type="InterPro" id="IPR001930">
    <property type="entry name" value="Peptidase_M1"/>
</dbReference>
<sequence>MKLDAESTQPKRILLTDYKAPSYQVKSIQLHFNLHENKTLVRTTLDFEKKANEPLVLNGTHLKLIEIKLNGETLENSAYSVDAEYLTIHQTPDTFKLETLVEINPEQNKSCSGLYLSKGIFATQCEAEGFRNITYFLDRPDVMTSYSVTMEADKAKYPVLLSNGDLISQTDLADGRHQAVWRDPHKKPCYLFALVAGDLGVVRGDFTTQSGKNVKLEVYASHGKQSRCHHALESLKKSMKWDEERFGLEYDLNQYMIVSIDDFNMGAMENKGLNIFNSRLVLADPESATDTDFDRIESVVGHEYFHNWTGNRVTCRNWFELSLKEGLTVFRDQEFSSDLNSRAVQRIKDVDSLRQRQFSEDAGPNSHPVRPESCLAVDNFYTPTIYEKGAEVIRMMQTIVGTVGFRKGMDEYFRRHDGQAVTILDFSDAIAFPNKADLSQFKLWYSQAGTPEVSVTESYDSQKKEYALTLKQSCALTEKQPIKKPFHIPLLIGLLDKNGRDIKLNCADLSLNSDNKSVLHLKQEQQTFVFTDVVEKPVLSLNREFSAPIKLNWNATNEDLLHLIKFDSDAFNRREACFKMTLEELKRLIDLSIKKSPLAANPQIVETFGYILRDTHIDPQFKALMLQLPDDDILAQEIPVLDAKAMSAARNTIVQAIVSEFHSLLKEIYHQQKNENSVGARALKNRVLRFLVEANHPEAVALAYNQFQEAANMTDKIGALSALCVTDSQEKQQALETFFNRWKDDAVVFNKWIQVQSTASLESTFDTVKKIADTKPFSRENPNNIYSLHAAFGDNYLAMQKEDGSTFKWLCDEIINIDKMNPQVAANVCGSFNFIKKYPTNLRDLAQKEIKRLLDNPQLSRNARELLEGCI</sequence>
<dbReference type="PRINTS" id="PR00756">
    <property type="entry name" value="ALADIPTASE"/>
</dbReference>
<evidence type="ECO:0000259" key="16">
    <source>
        <dbReference type="Pfam" id="PF17432"/>
    </source>
</evidence>
<dbReference type="InterPro" id="IPR012779">
    <property type="entry name" value="Peptidase_M1_pepN"/>
</dbReference>
<comment type="cofactor">
    <cofactor evidence="2">
        <name>Zn(2+)</name>
        <dbReference type="ChEBI" id="CHEBI:29105"/>
    </cofactor>
</comment>
<evidence type="ECO:0000256" key="10">
    <source>
        <dbReference type="ARBA" id="ARBA00022833"/>
    </source>
</evidence>
<feature type="domain" description="Peptidase M1 alanyl aminopeptidase C-terminal" evidence="16">
    <location>
        <begin position="558"/>
        <end position="868"/>
    </location>
</feature>
<organism evidence="18 19">
    <name type="scientific">Pseudobdellovibrio exovorus JSS</name>
    <dbReference type="NCBI Taxonomy" id="1184267"/>
    <lineage>
        <taxon>Bacteria</taxon>
        <taxon>Pseudomonadati</taxon>
        <taxon>Bdellovibrionota</taxon>
        <taxon>Bdellovibrionia</taxon>
        <taxon>Bdellovibrionales</taxon>
        <taxon>Pseudobdellovibrionaceae</taxon>
        <taxon>Pseudobdellovibrio</taxon>
    </lineage>
</organism>
<dbReference type="Pfam" id="PF11940">
    <property type="entry name" value="DUF3458"/>
    <property type="match status" value="1"/>
</dbReference>
<dbReference type="AlphaFoldDB" id="M4V7I4"/>
<dbReference type="InterPro" id="IPR035414">
    <property type="entry name" value="Peptidase_M1_pepN_Ig-like"/>
</dbReference>
<dbReference type="Gene3D" id="1.10.390.10">
    <property type="entry name" value="Neutral Protease Domain 2"/>
    <property type="match status" value="1"/>
</dbReference>
<feature type="domain" description="Aminopeptidase N-like N-terminal" evidence="17">
    <location>
        <begin position="28"/>
        <end position="191"/>
    </location>
</feature>
<dbReference type="EC" id="3.4.11.2" evidence="4"/>
<dbReference type="InterPro" id="IPR037144">
    <property type="entry name" value="Peptidase_M1_pepN_C_sf"/>
</dbReference>
<evidence type="ECO:0000259" key="17">
    <source>
        <dbReference type="Pfam" id="PF17900"/>
    </source>
</evidence>
<dbReference type="Proteomes" id="UP000012040">
    <property type="component" value="Chromosome"/>
</dbReference>
<comment type="catalytic activity">
    <reaction evidence="1">
        <text>Release of an N-terminal amino acid, Xaa-|-Yaa- from a peptide, amide or arylamide. Xaa is preferably Ala, but may be most amino acids including Pro (slow action). When a terminal hydrophobic residue is followed by a prolyl residue, the two may be released as an intact Xaa-Pro dipeptide.</text>
        <dbReference type="EC" id="3.4.11.2"/>
    </reaction>
</comment>
<dbReference type="eggNOG" id="COG0308">
    <property type="taxonomic scope" value="Bacteria"/>
</dbReference>
<dbReference type="HOGENOM" id="CLU_007993_2_0_7"/>
<dbReference type="OrthoDB" id="5287110at2"/>
<dbReference type="STRING" id="1184267.A11Q_952"/>
<name>M4V7I4_9BACT</name>
<keyword evidence="9" id="KW-0378">Hydrolase</keyword>
<dbReference type="GO" id="GO:0006508">
    <property type="term" value="P:proteolysis"/>
    <property type="evidence" value="ECO:0007669"/>
    <property type="project" value="UniProtKB-KW"/>
</dbReference>
<keyword evidence="6" id="KW-0031">Aminopeptidase</keyword>
<evidence type="ECO:0000256" key="5">
    <source>
        <dbReference type="ARBA" id="ARBA00015611"/>
    </source>
</evidence>
<feature type="domain" description="Peptidase M1 alanyl aminopeptidase Ig-like fold" evidence="15">
    <location>
        <begin position="449"/>
        <end position="553"/>
    </location>
</feature>
<evidence type="ECO:0000256" key="3">
    <source>
        <dbReference type="ARBA" id="ARBA00010136"/>
    </source>
</evidence>
<evidence type="ECO:0000256" key="6">
    <source>
        <dbReference type="ARBA" id="ARBA00022438"/>
    </source>
</evidence>
<proteinExistence type="inferred from homology"/>
<keyword evidence="10" id="KW-0862">Zinc</keyword>
<evidence type="ECO:0000256" key="7">
    <source>
        <dbReference type="ARBA" id="ARBA00022670"/>
    </source>
</evidence>
<dbReference type="PATRIC" id="fig|1184267.3.peg.967"/>
<dbReference type="Gene3D" id="2.60.40.1840">
    <property type="match status" value="1"/>
</dbReference>
<dbReference type="FunFam" id="2.60.40.1730:FF:000005">
    <property type="entry name" value="Aminopeptidase N"/>
    <property type="match status" value="1"/>
</dbReference>
<keyword evidence="7" id="KW-0645">Protease</keyword>
<comment type="similarity">
    <text evidence="3">Belongs to the peptidase M1 family.</text>
</comment>
<dbReference type="Pfam" id="PF17900">
    <property type="entry name" value="Peptidase_M1_N"/>
    <property type="match status" value="1"/>
</dbReference>
<evidence type="ECO:0000259" key="15">
    <source>
        <dbReference type="Pfam" id="PF11940"/>
    </source>
</evidence>
<evidence type="ECO:0000256" key="12">
    <source>
        <dbReference type="ARBA" id="ARBA00029840"/>
    </source>
</evidence>
<dbReference type="MEROPS" id="M01.005"/>
<dbReference type="RefSeq" id="WP_015469658.1">
    <property type="nucleotide sequence ID" value="NC_020813.1"/>
</dbReference>
<evidence type="ECO:0000256" key="9">
    <source>
        <dbReference type="ARBA" id="ARBA00022801"/>
    </source>
</evidence>
<protein>
    <recommendedName>
        <fullName evidence="5">Aminopeptidase N</fullName>
        <ecNumber evidence="4">3.4.11.2</ecNumber>
    </recommendedName>
    <alternativeName>
        <fullName evidence="12">Alpha-aminoacylpeptide hydrolase</fullName>
    </alternativeName>
</protein>
<dbReference type="NCBIfam" id="TIGR02414">
    <property type="entry name" value="pepN_proteo"/>
    <property type="match status" value="1"/>
</dbReference>
<dbReference type="GO" id="GO:0008237">
    <property type="term" value="F:metallopeptidase activity"/>
    <property type="evidence" value="ECO:0007669"/>
    <property type="project" value="UniProtKB-KW"/>
</dbReference>
<dbReference type="Gene3D" id="2.60.40.1730">
    <property type="entry name" value="tricorn interacting facor f3 domain"/>
    <property type="match status" value="1"/>
</dbReference>
<evidence type="ECO:0000313" key="19">
    <source>
        <dbReference type="Proteomes" id="UP000012040"/>
    </source>
</evidence>
<dbReference type="InterPro" id="IPR045357">
    <property type="entry name" value="Aminopeptidase_N-like_N"/>
</dbReference>
<dbReference type="EMBL" id="CP003537">
    <property type="protein sequence ID" value="AGH95168.1"/>
    <property type="molecule type" value="Genomic_DNA"/>
</dbReference>
<dbReference type="Pfam" id="PF17432">
    <property type="entry name" value="DUF3458_C"/>
    <property type="match status" value="1"/>
</dbReference>
<gene>
    <name evidence="18" type="ORF">A11Q_952</name>
</gene>
<keyword evidence="11" id="KW-0482">Metalloprotease</keyword>
<reference evidence="18 19" key="1">
    <citation type="journal article" date="2013" name="ISME J.">
        <title>By their genes ye shall know them: genomic signatures of predatory bacteria.</title>
        <authorList>
            <person name="Pasternak Z."/>
            <person name="Pietrokovski S."/>
            <person name="Rotem O."/>
            <person name="Gophna U."/>
            <person name="Lurie-Weinberger M.N."/>
            <person name="Jurkevitch E."/>
        </authorList>
    </citation>
    <scope>NUCLEOTIDE SEQUENCE [LARGE SCALE GENOMIC DNA]</scope>
    <source>
        <strain evidence="18 19">JSS</strain>
    </source>
</reference>
<evidence type="ECO:0000256" key="1">
    <source>
        <dbReference type="ARBA" id="ARBA00000098"/>
    </source>
</evidence>
<dbReference type="SUPFAM" id="SSF63737">
    <property type="entry name" value="Leukotriene A4 hydrolase N-terminal domain"/>
    <property type="match status" value="1"/>
</dbReference>
<evidence type="ECO:0000313" key="18">
    <source>
        <dbReference type="EMBL" id="AGH95168.1"/>
    </source>
</evidence>
<dbReference type="PANTHER" id="PTHR46322">
    <property type="entry name" value="PUROMYCIN-SENSITIVE AMINOPEPTIDASE"/>
    <property type="match status" value="1"/>
</dbReference>
<evidence type="ECO:0000256" key="13">
    <source>
        <dbReference type="ARBA" id="ARBA00059739"/>
    </source>
</evidence>
<dbReference type="CDD" id="cd09600">
    <property type="entry name" value="M1_APN"/>
    <property type="match status" value="1"/>
</dbReference>
<dbReference type="Pfam" id="PF01433">
    <property type="entry name" value="Peptidase_M1"/>
    <property type="match status" value="1"/>
</dbReference>
<dbReference type="FunFam" id="2.60.40.1840:FF:000001">
    <property type="entry name" value="Aminopeptidase N"/>
    <property type="match status" value="1"/>
</dbReference>
<dbReference type="Gene3D" id="1.25.50.10">
    <property type="entry name" value="Peptidase M1, alanyl aminopeptidase, C-terminal domain"/>
    <property type="match status" value="1"/>
</dbReference>
<evidence type="ECO:0000256" key="4">
    <source>
        <dbReference type="ARBA" id="ARBA00012564"/>
    </source>
</evidence>
<dbReference type="InterPro" id="IPR038438">
    <property type="entry name" value="PepN_Ig-like_sf"/>
</dbReference>
<dbReference type="PANTHER" id="PTHR46322:SF1">
    <property type="entry name" value="PUROMYCIN-SENSITIVE AMINOPEPTIDASE"/>
    <property type="match status" value="1"/>
</dbReference>
<evidence type="ECO:0000256" key="11">
    <source>
        <dbReference type="ARBA" id="ARBA00023049"/>
    </source>
</evidence>
<comment type="function">
    <text evidence="13">Aminopeptidase N is involved in the degradation of intracellular peptides generated by protein breakdown during normal growth as well as in response to nutrient starvation.</text>
</comment>